<dbReference type="GO" id="GO:0050660">
    <property type="term" value="F:flavin adenine dinucleotide binding"/>
    <property type="evidence" value="ECO:0007669"/>
    <property type="project" value="InterPro"/>
</dbReference>
<dbReference type="InterPro" id="IPR007867">
    <property type="entry name" value="GMC_OxRtase_C"/>
</dbReference>
<comment type="caution">
    <text evidence="6">The sequence shown here is derived from an EMBL/GenBank/DDBJ whole genome shotgun (WGS) entry which is preliminary data.</text>
</comment>
<feature type="domain" description="Glucose-methanol-choline oxidoreductase N-terminal" evidence="5">
    <location>
        <begin position="501"/>
        <end position="515"/>
    </location>
</feature>
<dbReference type="InterPro" id="IPR000172">
    <property type="entry name" value="GMC_OxRdtase_N"/>
</dbReference>
<evidence type="ECO:0000313" key="7">
    <source>
        <dbReference type="Proteomes" id="UP000077202"/>
    </source>
</evidence>
<accession>A0A176VRR3</accession>
<keyword evidence="2" id="KW-0285">Flavoprotein</keyword>
<dbReference type="EMBL" id="LVLJ01002824">
    <property type="protein sequence ID" value="OAE23559.1"/>
    <property type="molecule type" value="Genomic_DNA"/>
</dbReference>
<dbReference type="GO" id="GO:0016614">
    <property type="term" value="F:oxidoreductase activity, acting on CH-OH group of donors"/>
    <property type="evidence" value="ECO:0007669"/>
    <property type="project" value="InterPro"/>
</dbReference>
<keyword evidence="3" id="KW-1133">Transmembrane helix</keyword>
<dbReference type="PANTHER" id="PTHR45968">
    <property type="entry name" value="OSJNBA0019K04.7 PROTEIN"/>
    <property type="match status" value="1"/>
</dbReference>
<feature type="transmembrane region" description="Helical" evidence="3">
    <location>
        <begin position="95"/>
        <end position="112"/>
    </location>
</feature>
<name>A0A176VRR3_MARPO</name>
<dbReference type="InterPro" id="IPR051871">
    <property type="entry name" value="GMC_Oxidoreductase-Related"/>
</dbReference>
<evidence type="ECO:0000256" key="2">
    <source>
        <dbReference type="RuleBase" id="RU003968"/>
    </source>
</evidence>
<dbReference type="Gene3D" id="3.30.410.40">
    <property type="match status" value="2"/>
</dbReference>
<dbReference type="Pfam" id="PF00732">
    <property type="entry name" value="GMC_oxred_N"/>
    <property type="match status" value="2"/>
</dbReference>
<evidence type="ECO:0000259" key="4">
    <source>
        <dbReference type="PROSITE" id="PS00623"/>
    </source>
</evidence>
<dbReference type="Pfam" id="PF05199">
    <property type="entry name" value="GMC_oxred_C"/>
    <property type="match status" value="1"/>
</dbReference>
<evidence type="ECO:0000256" key="1">
    <source>
        <dbReference type="ARBA" id="ARBA00022729"/>
    </source>
</evidence>
<dbReference type="SUPFAM" id="SSF54373">
    <property type="entry name" value="FAD-linked reductases, C-terminal domain"/>
    <property type="match status" value="1"/>
</dbReference>
<protein>
    <recommendedName>
        <fullName evidence="4 5">Glucose-methanol-choline oxidoreductase N-terminal domain-containing protein</fullName>
    </recommendedName>
</protein>
<dbReference type="AlphaFoldDB" id="A0A176VRR3"/>
<keyword evidence="1" id="KW-0732">Signal</keyword>
<keyword evidence="2" id="KW-0274">FAD</keyword>
<evidence type="ECO:0000313" key="6">
    <source>
        <dbReference type="EMBL" id="OAE23559.1"/>
    </source>
</evidence>
<keyword evidence="7" id="KW-1185">Reference proteome</keyword>
<reference evidence="6" key="1">
    <citation type="submission" date="2016-03" db="EMBL/GenBank/DDBJ databases">
        <title>Mechanisms controlling the formation of the plant cell surface in tip-growing cells are functionally conserved among land plants.</title>
        <authorList>
            <person name="Honkanen S."/>
            <person name="Jones V.A."/>
            <person name="Morieri G."/>
            <person name="Champion C."/>
            <person name="Hetherington A.J."/>
            <person name="Kelly S."/>
            <person name="Saint-Marcoux D."/>
            <person name="Proust H."/>
            <person name="Prescott H."/>
            <person name="Dolan L."/>
        </authorList>
    </citation>
    <scope>NUCLEOTIDE SEQUENCE [LARGE SCALE GENOMIC DNA]</scope>
    <source>
        <tissue evidence="6">Whole gametophyte</tissue>
    </source>
</reference>
<dbReference type="Gene3D" id="3.50.50.60">
    <property type="entry name" value="FAD/NAD(P)-binding domain"/>
    <property type="match status" value="2"/>
</dbReference>
<proteinExistence type="inferred from homology"/>
<keyword evidence="3" id="KW-0812">Transmembrane</keyword>
<comment type="similarity">
    <text evidence="2">Belongs to the GMC oxidoreductase family.</text>
</comment>
<gene>
    <name evidence="6" type="ORF">AXG93_1877s1010</name>
</gene>
<dbReference type="PROSITE" id="PS00623">
    <property type="entry name" value="GMC_OXRED_1"/>
    <property type="match status" value="1"/>
</dbReference>
<keyword evidence="3" id="KW-0472">Membrane</keyword>
<dbReference type="PROSITE" id="PS00624">
    <property type="entry name" value="GMC_OXRED_2"/>
    <property type="match status" value="1"/>
</dbReference>
<dbReference type="Proteomes" id="UP000077202">
    <property type="component" value="Unassembled WGS sequence"/>
</dbReference>
<evidence type="ECO:0000259" key="5">
    <source>
        <dbReference type="PROSITE" id="PS00624"/>
    </source>
</evidence>
<sequence length="776" mass="84334">MNGESEQRSTIPLDRLDQKGRGDSLRELDSAFLSVEATARVHEWYYRLHEAHEVFCIHLEAKLDTEVSVEDISYCCSGAEDSHTCRFATMEQRSFMMLTTSFLLLMSTPFYLPVTATSVDFSGTSLVFGACMGLPPWPWVRSQEDVQDLSSDKEARIRRLTVGVDADGRYAFVRNASRAPAKAEYDYIVVGGGAAGCPLAATLSTTYKVLVLERGGAPFDKPNVVNALNFASVLTDINDSTVSPAQGFQSQDGVLSRRARVLGGGTSINAGFYSRAEPEWVEARRLDWARVNRSYEWVESALISFPPLGPWQRAVKQGLVENGVGPDNGFTYDHKLGVKVGGTLFDETGHRRTAADLLQHAVPENIAVHLYATAHQLILDFGGVVWFLPWCNIAPGMLMHYAEFGIFLLIWYPASRQSRHELASSCPTGFRSAVDEQTDRVEIANSVAPFLTWYKCEDSVLSTLSNGVPRAMGVLYTDENGDAHEAALTGAAGSEVILTAGALGSPQLLMLSGIGPSEHLKELGLPVVVDQPGVGKGMSDNPCVTMLVPSRIPLETSLIETVGILSTGFYIEAASGAISAFDEVQALNTLDPEYRSQAEVGNYSGTVPQFPPDATASISQSGVLLGKIASPQSRGTLRLNSTDVRQTPLVQFNYFGDVQDLYACVEGVRVMIQLLRASTFSNITYPRLPEPVLTWAGFVAPLAPDTLEPALLAQWCRQTVLTIWHFHGGAQEGVVVDRSYKVLGVDALRVIDGSTFNSSPGTNPQATVMMLGRQVL</sequence>
<dbReference type="InterPro" id="IPR036188">
    <property type="entry name" value="FAD/NAD-bd_sf"/>
</dbReference>
<feature type="domain" description="Glucose-methanol-choline oxidoreductase N-terminal" evidence="4">
    <location>
        <begin position="259"/>
        <end position="282"/>
    </location>
</feature>
<organism evidence="6 7">
    <name type="scientific">Marchantia polymorpha subsp. ruderalis</name>
    <dbReference type="NCBI Taxonomy" id="1480154"/>
    <lineage>
        <taxon>Eukaryota</taxon>
        <taxon>Viridiplantae</taxon>
        <taxon>Streptophyta</taxon>
        <taxon>Embryophyta</taxon>
        <taxon>Marchantiophyta</taxon>
        <taxon>Marchantiopsida</taxon>
        <taxon>Marchantiidae</taxon>
        <taxon>Marchantiales</taxon>
        <taxon>Marchantiaceae</taxon>
        <taxon>Marchantia</taxon>
    </lineage>
</organism>
<evidence type="ECO:0000256" key="3">
    <source>
        <dbReference type="SAM" id="Phobius"/>
    </source>
</evidence>
<dbReference type="PANTHER" id="PTHR45968:SF3">
    <property type="entry name" value="OS04G0573100 PROTEIN"/>
    <property type="match status" value="1"/>
</dbReference>
<dbReference type="SUPFAM" id="SSF51905">
    <property type="entry name" value="FAD/NAD(P)-binding domain"/>
    <property type="match status" value="1"/>
</dbReference>